<evidence type="ECO:0000256" key="4">
    <source>
        <dbReference type="ARBA" id="ARBA00022729"/>
    </source>
</evidence>
<evidence type="ECO:0000256" key="2">
    <source>
        <dbReference type="ARBA" id="ARBA00022614"/>
    </source>
</evidence>
<keyword evidence="11" id="KW-1185">Reference proteome</keyword>
<keyword evidence="5" id="KW-0677">Repeat</keyword>
<dbReference type="PANTHER" id="PTHR48063:SF31">
    <property type="entry name" value="OS01G0601700 PROTEIN"/>
    <property type="match status" value="1"/>
</dbReference>
<keyword evidence="8" id="KW-0325">Glycoprotein</keyword>
<evidence type="ECO:0000313" key="10">
    <source>
        <dbReference type="EMBL" id="KAG2589864.1"/>
    </source>
</evidence>
<dbReference type="Pfam" id="PF08263">
    <property type="entry name" value="LRRNT_2"/>
    <property type="match status" value="1"/>
</dbReference>
<name>A0A8T0RWG5_PANVG</name>
<dbReference type="SUPFAM" id="SSF52058">
    <property type="entry name" value="L domain-like"/>
    <property type="match status" value="1"/>
</dbReference>
<evidence type="ECO:0000256" key="1">
    <source>
        <dbReference type="ARBA" id="ARBA00004479"/>
    </source>
</evidence>
<organism evidence="10 11">
    <name type="scientific">Panicum virgatum</name>
    <name type="common">Blackwell switchgrass</name>
    <dbReference type="NCBI Taxonomy" id="38727"/>
    <lineage>
        <taxon>Eukaryota</taxon>
        <taxon>Viridiplantae</taxon>
        <taxon>Streptophyta</taxon>
        <taxon>Embryophyta</taxon>
        <taxon>Tracheophyta</taxon>
        <taxon>Spermatophyta</taxon>
        <taxon>Magnoliopsida</taxon>
        <taxon>Liliopsida</taxon>
        <taxon>Poales</taxon>
        <taxon>Poaceae</taxon>
        <taxon>PACMAD clade</taxon>
        <taxon>Panicoideae</taxon>
        <taxon>Panicodae</taxon>
        <taxon>Paniceae</taxon>
        <taxon>Panicinae</taxon>
        <taxon>Panicum</taxon>
        <taxon>Panicum sect. Hiantes</taxon>
    </lineage>
</organism>
<feature type="domain" description="Leucine-rich repeat-containing N-terminal plant-type" evidence="9">
    <location>
        <begin position="11"/>
        <end position="48"/>
    </location>
</feature>
<protein>
    <recommendedName>
        <fullName evidence="9">Leucine-rich repeat-containing N-terminal plant-type domain-containing protein</fullName>
    </recommendedName>
</protein>
<accession>A0A8T0RWG5</accession>
<evidence type="ECO:0000256" key="7">
    <source>
        <dbReference type="ARBA" id="ARBA00023136"/>
    </source>
</evidence>
<evidence type="ECO:0000259" key="9">
    <source>
        <dbReference type="Pfam" id="PF08263"/>
    </source>
</evidence>
<dbReference type="EMBL" id="CM029046">
    <property type="protein sequence ID" value="KAG2589864.1"/>
    <property type="molecule type" value="Genomic_DNA"/>
</dbReference>
<keyword evidence="2" id="KW-0433">Leucine-rich repeat</keyword>
<dbReference type="AlphaFoldDB" id="A0A8T0RWG5"/>
<dbReference type="Proteomes" id="UP000823388">
    <property type="component" value="Chromosome 5N"/>
</dbReference>
<evidence type="ECO:0000256" key="3">
    <source>
        <dbReference type="ARBA" id="ARBA00022692"/>
    </source>
</evidence>
<dbReference type="InterPro" id="IPR013210">
    <property type="entry name" value="LRR_N_plant-typ"/>
</dbReference>
<dbReference type="InterPro" id="IPR046956">
    <property type="entry name" value="RLP23-like"/>
</dbReference>
<dbReference type="InterPro" id="IPR032675">
    <property type="entry name" value="LRR_dom_sf"/>
</dbReference>
<evidence type="ECO:0000256" key="8">
    <source>
        <dbReference type="ARBA" id="ARBA00023180"/>
    </source>
</evidence>
<sequence>MEGRYLVVAVASERDALLSFKETLLDPAGRLSSWRGEDCCQWKGVGCSDRIGHVIRLDLRCQNFSEMIILRGEMSSSLPTLHHLRYLDLSFNEFNLTNIPLFLGNLSNLRYLHY</sequence>
<keyword evidence="6" id="KW-1133">Transmembrane helix</keyword>
<comment type="subcellular location">
    <subcellularLocation>
        <location evidence="1">Membrane</location>
        <topology evidence="1">Single-pass type I membrane protein</topology>
    </subcellularLocation>
</comment>
<dbReference type="GO" id="GO:0016020">
    <property type="term" value="C:membrane"/>
    <property type="evidence" value="ECO:0007669"/>
    <property type="project" value="UniProtKB-SubCell"/>
</dbReference>
<evidence type="ECO:0000256" key="5">
    <source>
        <dbReference type="ARBA" id="ARBA00022737"/>
    </source>
</evidence>
<reference evidence="10" key="1">
    <citation type="submission" date="2020-05" db="EMBL/GenBank/DDBJ databases">
        <title>WGS assembly of Panicum virgatum.</title>
        <authorList>
            <person name="Lovell J.T."/>
            <person name="Jenkins J."/>
            <person name="Shu S."/>
            <person name="Juenger T.E."/>
            <person name="Schmutz J."/>
        </authorList>
    </citation>
    <scope>NUCLEOTIDE SEQUENCE</scope>
    <source>
        <strain evidence="10">AP13</strain>
    </source>
</reference>
<evidence type="ECO:0000256" key="6">
    <source>
        <dbReference type="ARBA" id="ARBA00022989"/>
    </source>
</evidence>
<keyword evidence="7" id="KW-0472">Membrane</keyword>
<comment type="caution">
    <text evidence="10">The sequence shown here is derived from an EMBL/GenBank/DDBJ whole genome shotgun (WGS) entry which is preliminary data.</text>
</comment>
<gene>
    <name evidence="10" type="ORF">PVAP13_5NG299042</name>
</gene>
<keyword evidence="4" id="KW-0732">Signal</keyword>
<dbReference type="Gene3D" id="3.80.10.10">
    <property type="entry name" value="Ribonuclease Inhibitor"/>
    <property type="match status" value="1"/>
</dbReference>
<keyword evidence="3" id="KW-0812">Transmembrane</keyword>
<dbReference type="PANTHER" id="PTHR48063">
    <property type="entry name" value="LRR RECEPTOR-LIKE KINASE"/>
    <property type="match status" value="1"/>
</dbReference>
<proteinExistence type="predicted"/>
<evidence type="ECO:0000313" key="11">
    <source>
        <dbReference type="Proteomes" id="UP000823388"/>
    </source>
</evidence>